<comment type="subunit">
    <text evidence="9">Part of the protein translocation apparatus. Forms a complex with SecD.</text>
</comment>
<keyword evidence="4 9" id="KW-0812">Transmembrane</keyword>
<reference evidence="12 13" key="1">
    <citation type="journal article" date="2006" name="Science">
        <title>Genome of rice cluster I archaea -- the key methane producers in the rice rhizosphere.</title>
        <authorList>
            <person name="Erkel C."/>
            <person name="Kube M."/>
            <person name="Reinhardt R."/>
            <person name="Liesack W."/>
        </authorList>
    </citation>
    <scope>NUCLEOTIDE SEQUENCE [LARGE SCALE GENOMIC DNA]</scope>
    <source>
        <strain evidence="13">DSM 22066 / NBRC 105507 / MRE50</strain>
    </source>
</reference>
<comment type="subcellular location">
    <subcellularLocation>
        <location evidence="1 9">Cell membrane</location>
        <topology evidence="1 9">Multi-pass membrane protein</topology>
    </subcellularLocation>
</comment>
<keyword evidence="8 9" id="KW-0472">Membrane</keyword>
<feature type="domain" description="Protein export membrane protein SecD/SecF C-terminal" evidence="11">
    <location>
        <begin position="130"/>
        <end position="311"/>
    </location>
</feature>
<evidence type="ECO:0000256" key="6">
    <source>
        <dbReference type="ARBA" id="ARBA00022989"/>
    </source>
</evidence>
<keyword evidence="7 9" id="KW-0811">Translocation</keyword>
<keyword evidence="3 9" id="KW-1003">Cell membrane</keyword>
<dbReference type="SUPFAM" id="SSF82866">
    <property type="entry name" value="Multidrug efflux transporter AcrB transmembrane domain"/>
    <property type="match status" value="1"/>
</dbReference>
<evidence type="ECO:0000313" key="13">
    <source>
        <dbReference type="Proteomes" id="UP000000663"/>
    </source>
</evidence>
<dbReference type="RefSeq" id="WP_012035951.1">
    <property type="nucleotide sequence ID" value="NC_009464.1"/>
</dbReference>
<dbReference type="KEGG" id="rci:RCIX1307"/>
<evidence type="ECO:0000256" key="2">
    <source>
        <dbReference type="ARBA" id="ARBA00022448"/>
    </source>
</evidence>
<dbReference type="eggNOG" id="arCOG03054">
    <property type="taxonomic scope" value="Archaea"/>
</dbReference>
<dbReference type="InterPro" id="IPR022813">
    <property type="entry name" value="SecD/SecF_arch_bac"/>
</dbReference>
<feature type="region of interest" description="Disordered" evidence="10">
    <location>
        <begin position="1"/>
        <end position="28"/>
    </location>
</feature>
<evidence type="ECO:0000313" key="12">
    <source>
        <dbReference type="EMBL" id="CAJ36596.1"/>
    </source>
</evidence>
<dbReference type="HAMAP" id="MF_01464_A">
    <property type="entry name" value="SecF_A"/>
    <property type="match status" value="1"/>
</dbReference>
<feature type="transmembrane region" description="Helical" evidence="9">
    <location>
        <begin position="180"/>
        <end position="200"/>
    </location>
</feature>
<keyword evidence="6 9" id="KW-1133">Transmembrane helix</keyword>
<evidence type="ECO:0000256" key="9">
    <source>
        <dbReference type="HAMAP-Rule" id="MF_01464"/>
    </source>
</evidence>
<dbReference type="PANTHER" id="PTHR30081:SF8">
    <property type="entry name" value="PROTEIN TRANSLOCASE SUBUNIT SECF"/>
    <property type="match status" value="1"/>
</dbReference>
<dbReference type="Pfam" id="PF07549">
    <property type="entry name" value="Sec_GG"/>
    <property type="match status" value="1"/>
</dbReference>
<gene>
    <name evidence="9" type="primary">secF</name>
    <name evidence="12" type="ORF">RCIX1307</name>
</gene>
<organism evidence="12 13">
    <name type="scientific">Methanocella arvoryzae (strain DSM 22066 / NBRC 105507 / MRE50)</name>
    <dbReference type="NCBI Taxonomy" id="351160"/>
    <lineage>
        <taxon>Archaea</taxon>
        <taxon>Methanobacteriati</taxon>
        <taxon>Methanobacteriota</taxon>
        <taxon>Stenosarchaea group</taxon>
        <taxon>Methanomicrobia</taxon>
        <taxon>Methanocellales</taxon>
        <taxon>Methanocellaceae</taxon>
        <taxon>Methanocella</taxon>
    </lineage>
</organism>
<dbReference type="InterPro" id="IPR022646">
    <property type="entry name" value="SecD/SecF_CS"/>
</dbReference>
<evidence type="ECO:0000259" key="11">
    <source>
        <dbReference type="Pfam" id="PF02355"/>
    </source>
</evidence>
<evidence type="ECO:0000256" key="10">
    <source>
        <dbReference type="SAM" id="MobiDB-lite"/>
    </source>
</evidence>
<name>Q0W4U7_METAR</name>
<feature type="transmembrane region" description="Helical" evidence="9">
    <location>
        <begin position="271"/>
        <end position="292"/>
    </location>
</feature>
<keyword evidence="5 9" id="KW-0653">Protein transport</keyword>
<dbReference type="OrthoDB" id="85411at2157"/>
<evidence type="ECO:0000256" key="7">
    <source>
        <dbReference type="ARBA" id="ARBA00023010"/>
    </source>
</evidence>
<dbReference type="GO" id="GO:0006605">
    <property type="term" value="P:protein targeting"/>
    <property type="evidence" value="ECO:0007669"/>
    <property type="project" value="UniProtKB-UniRule"/>
</dbReference>
<dbReference type="EMBL" id="AM114193">
    <property type="protein sequence ID" value="CAJ36596.1"/>
    <property type="molecule type" value="Genomic_DNA"/>
</dbReference>
<keyword evidence="13" id="KW-1185">Reference proteome</keyword>
<feature type="transmembrane region" description="Helical" evidence="9">
    <location>
        <begin position="206"/>
        <end position="226"/>
    </location>
</feature>
<dbReference type="GO" id="GO:0065002">
    <property type="term" value="P:intracellular protein transmembrane transport"/>
    <property type="evidence" value="ECO:0007669"/>
    <property type="project" value="UniProtKB-UniRule"/>
</dbReference>
<dbReference type="PANTHER" id="PTHR30081">
    <property type="entry name" value="PROTEIN-EXPORT MEMBRANE PROTEIN SEC"/>
    <property type="match status" value="1"/>
</dbReference>
<evidence type="ECO:0000256" key="5">
    <source>
        <dbReference type="ARBA" id="ARBA00022927"/>
    </source>
</evidence>
<feature type="transmembrane region" description="Helical" evidence="9">
    <location>
        <begin position="42"/>
        <end position="62"/>
    </location>
</feature>
<feature type="transmembrane region" description="Helical" evidence="9">
    <location>
        <begin position="154"/>
        <end position="173"/>
    </location>
</feature>
<dbReference type="GeneID" id="5143560"/>
<dbReference type="Pfam" id="PF02355">
    <property type="entry name" value="SecD_SecF_C"/>
    <property type="match status" value="1"/>
</dbReference>
<dbReference type="GO" id="GO:0005886">
    <property type="term" value="C:plasma membrane"/>
    <property type="evidence" value="ECO:0007669"/>
    <property type="project" value="UniProtKB-SubCell"/>
</dbReference>
<keyword evidence="2 9" id="KW-0813">Transport</keyword>
<comment type="function">
    <text evidence="9">Involved in protein export.</text>
</comment>
<accession>Q0W4U7</accession>
<evidence type="ECO:0000256" key="4">
    <source>
        <dbReference type="ARBA" id="ARBA00022692"/>
    </source>
</evidence>
<dbReference type="Gene3D" id="1.20.1640.10">
    <property type="entry name" value="Multidrug efflux transporter AcrB transmembrane domain"/>
    <property type="match status" value="1"/>
</dbReference>
<sequence length="320" mass="34831">MKADNINKPKAPATKKEDIEPSPPQKGLLSKLRFPELPTKQAIGLPLAIMFVSLLIIGYTFATTGTPLHLGLEFQGGTLITLNTDKSDQQLQEEFSKYPLKIITTGNDGTKSLQFATMGDDQLRELTSYVSANYGNTPIEQVGGVFSEANQSQAVLAVIVAFIGMAITVFIIFRSVIPSIAIITAGFADIMFAMAMMNLIGIELTFGTFAALLMLIGYAVDTNILLTTKVLGERKYIDKKIRSTRATGLTMTIAAIVAFLVMYLFSTFSFLVGFAAIPTLSAMAMVLIFGLIADVMNTWFLNVGVLKWYMESPQGRAKYG</sequence>
<dbReference type="AlphaFoldDB" id="Q0W4U7"/>
<dbReference type="STRING" id="351160.RCIX1307"/>
<dbReference type="InterPro" id="IPR048634">
    <property type="entry name" value="SecD_SecF_C"/>
</dbReference>
<evidence type="ECO:0000256" key="8">
    <source>
        <dbReference type="ARBA" id="ARBA00023136"/>
    </source>
</evidence>
<protein>
    <recommendedName>
        <fullName evidence="9">Protein-export membrane protein SecF</fullName>
    </recommendedName>
</protein>
<comment type="similarity">
    <text evidence="9">Belongs to the SecD/SecF family. SecF subfamily.</text>
</comment>
<dbReference type="InterPro" id="IPR024921">
    <property type="entry name" value="SecF_arc"/>
</dbReference>
<feature type="transmembrane region" description="Helical" evidence="9">
    <location>
        <begin position="246"/>
        <end position="265"/>
    </location>
</feature>
<evidence type="ECO:0000256" key="3">
    <source>
        <dbReference type="ARBA" id="ARBA00022475"/>
    </source>
</evidence>
<proteinExistence type="inferred from homology"/>
<evidence type="ECO:0000256" key="1">
    <source>
        <dbReference type="ARBA" id="ARBA00004651"/>
    </source>
</evidence>
<dbReference type="Proteomes" id="UP000000663">
    <property type="component" value="Chromosome"/>
</dbReference>